<evidence type="ECO:0000313" key="2">
    <source>
        <dbReference type="Proteomes" id="UP000034037"/>
    </source>
</evidence>
<sequence>MSIKLDGTRSSDWWFIDHTGKKWTLYGGADQGDRGATLESISGVTSSLDREMAATITQIGEDIAGEAIPAITPTLAVNIHERQVPGAWANWQTAISSRKDGWLYYSARDDYYRSLRIRRAGGASDPEADPLQIGMIQIQEPLIALDGCWLTKPKAYTAGTHNITIAGDLPATAEVTYDRAGELIIETGGRTWQGTLPSPGAVSATTLLEPEHRMKTLVGGQPLPALWSTFRNQWNPIALLPDMEVKFVVPTGATVTVQERYLAPWH</sequence>
<gene>
    <name evidence="1" type="ORF">YH66_05310</name>
</gene>
<dbReference type="RefSeq" id="WP_003863645.1">
    <property type="nucleotide sequence ID" value="NZ_CP011309.1"/>
</dbReference>
<dbReference type="EMBL" id="CP011309">
    <property type="protein sequence ID" value="AKF27013.1"/>
    <property type="molecule type" value="Genomic_DNA"/>
</dbReference>
<protein>
    <submittedName>
        <fullName evidence="1">Uncharacterized protein</fullName>
    </submittedName>
</protein>
<dbReference type="AlphaFoldDB" id="A0A0F6WQ41"/>
<name>A0A0F6WQ41_9CORY</name>
<dbReference type="Proteomes" id="UP000034037">
    <property type="component" value="Chromosome"/>
</dbReference>
<organism evidence="1 2">
    <name type="scientific">[Brevibacterium] flavum</name>
    <dbReference type="NCBI Taxonomy" id="92706"/>
    <lineage>
        <taxon>Bacteria</taxon>
        <taxon>Bacillati</taxon>
        <taxon>Actinomycetota</taxon>
        <taxon>Actinomycetes</taxon>
        <taxon>Mycobacteriales</taxon>
        <taxon>Corynebacteriaceae</taxon>
        <taxon>Corynebacterium</taxon>
    </lineage>
</organism>
<reference evidence="1 2" key="1">
    <citation type="submission" date="2015-04" db="EMBL/GenBank/DDBJ databases">
        <title>Complete Genome Sequence of Brevibacterium flavum ATCC 15168.</title>
        <authorList>
            <person name="Ahn J."/>
            <person name="Park G."/>
            <person name="Jeon W."/>
            <person name="Jang Y."/>
            <person name="Jang M."/>
            <person name="Lee H."/>
            <person name="Lee H."/>
        </authorList>
    </citation>
    <scope>NUCLEOTIDE SEQUENCE [LARGE SCALE GENOMIC DNA]</scope>
    <source>
        <strain evidence="1 2">ATCC 15168</strain>
    </source>
</reference>
<proteinExistence type="predicted"/>
<accession>A0A0F6WQ41</accession>
<evidence type="ECO:0000313" key="1">
    <source>
        <dbReference type="EMBL" id="AKF27013.1"/>
    </source>
</evidence>
<dbReference type="PATRIC" id="fig|92706.3.peg.1102"/>
<dbReference type="HOGENOM" id="CLU_1044744_0_0_11"/>
<keyword evidence="2" id="KW-1185">Reference proteome</keyword>